<reference evidence="1 2" key="1">
    <citation type="journal article" date="2020" name="Nature">
        <title>Six reference-quality genomes reveal evolution of bat adaptations.</title>
        <authorList>
            <person name="Jebb D."/>
            <person name="Huang Z."/>
            <person name="Pippel M."/>
            <person name="Hughes G.M."/>
            <person name="Lavrichenko K."/>
            <person name="Devanna P."/>
            <person name="Winkler S."/>
            <person name="Jermiin L.S."/>
            <person name="Skirmuntt E.C."/>
            <person name="Katzourakis A."/>
            <person name="Burkitt-Gray L."/>
            <person name="Ray D.A."/>
            <person name="Sullivan K.A.M."/>
            <person name="Roscito J.G."/>
            <person name="Kirilenko B.M."/>
            <person name="Davalos L.M."/>
            <person name="Corthals A.P."/>
            <person name="Power M.L."/>
            <person name="Jones G."/>
            <person name="Ransome R.D."/>
            <person name="Dechmann D.K.N."/>
            <person name="Locatelli A.G."/>
            <person name="Puechmaille S.J."/>
            <person name="Fedrigo O."/>
            <person name="Jarvis E.D."/>
            <person name="Hiller M."/>
            <person name="Vernes S.C."/>
            <person name="Myers E.W."/>
            <person name="Teeling E.C."/>
        </authorList>
    </citation>
    <scope>NUCLEOTIDE SEQUENCE [LARGE SCALE GENOMIC DNA]</scope>
    <source>
        <strain evidence="1">MPipKuh1</strain>
        <tissue evidence="1">Flight muscle</tissue>
    </source>
</reference>
<evidence type="ECO:0000313" key="2">
    <source>
        <dbReference type="Proteomes" id="UP000558488"/>
    </source>
</evidence>
<keyword evidence="2" id="KW-1185">Reference proteome</keyword>
<name>A0A7J7XB76_PIPKU</name>
<proteinExistence type="predicted"/>
<dbReference type="EMBL" id="JACAGB010000008">
    <property type="protein sequence ID" value="KAF6346915.1"/>
    <property type="molecule type" value="Genomic_DNA"/>
</dbReference>
<dbReference type="AlphaFoldDB" id="A0A7J7XB76"/>
<protein>
    <submittedName>
        <fullName evidence="1">Uncharacterized protein</fullName>
    </submittedName>
</protein>
<accession>A0A7J7XB76</accession>
<organism evidence="1 2">
    <name type="scientific">Pipistrellus kuhlii</name>
    <name type="common">Kuhl's pipistrelle</name>
    <dbReference type="NCBI Taxonomy" id="59472"/>
    <lineage>
        <taxon>Eukaryota</taxon>
        <taxon>Metazoa</taxon>
        <taxon>Chordata</taxon>
        <taxon>Craniata</taxon>
        <taxon>Vertebrata</taxon>
        <taxon>Euteleostomi</taxon>
        <taxon>Mammalia</taxon>
        <taxon>Eutheria</taxon>
        <taxon>Laurasiatheria</taxon>
        <taxon>Chiroptera</taxon>
        <taxon>Yangochiroptera</taxon>
        <taxon>Vespertilionidae</taxon>
        <taxon>Pipistrellus</taxon>
    </lineage>
</organism>
<evidence type="ECO:0000313" key="1">
    <source>
        <dbReference type="EMBL" id="KAF6346915.1"/>
    </source>
</evidence>
<sequence length="153" mass="17489">MRADLHFLKLVRTGFDGPSGTICLYVPCFYVDYLYYTGRNNGMIKFNCNSDEFPYKNLKLLSGGVTRELPGKCHSWSGVGWRSTFCVFDLQVTCSSSHIPKSLSYEEKYLWAMTTVPDFTDFTFTVAAHLHSCMAKVCVHMRNPTDTFTFLFP</sequence>
<comment type="caution">
    <text evidence="1">The sequence shown here is derived from an EMBL/GenBank/DDBJ whole genome shotgun (WGS) entry which is preliminary data.</text>
</comment>
<dbReference type="Proteomes" id="UP000558488">
    <property type="component" value="Unassembled WGS sequence"/>
</dbReference>
<gene>
    <name evidence="1" type="ORF">mPipKuh1_010649</name>
</gene>